<feature type="region of interest" description="Disordered" evidence="1">
    <location>
        <begin position="1"/>
        <end position="21"/>
    </location>
</feature>
<accession>A0A250JAM7</accession>
<protein>
    <submittedName>
        <fullName evidence="2">Uncharacterized protein</fullName>
    </submittedName>
</protein>
<sequence>MPSSFPAPAPKQPLSRSSQRPGALKRLSWWASLGLGLAAAGCGPTEDEKPDSPDYTHPLAENTPICGRSDFNEMFPYSIRSTTLPVLVHYYKESERETAQQVLGFVEKGWDYHVNQLGMRPAITDAGECGPDEAFDVFVWKGHRSCLVNVLSGEPTTAWDDRRGYMIVDPWGPYGGVELEETVVHEMAHASQAADDWYESPITFEMSAVFTDQVYANRYIKTYFDDFQAHPDWALDYYDEYETWYMYGSSMYLLYLKDRFFGGDARFLSSMWLKSRNPPGAGEDQTLNEPDFADALDELLASHGSSYVQSVPEFSRWRWYTGDHVDNKHFRHFKDGLENLQAAKIALAAQQEARPGKIDIGENAPMMLGTSYLELAAGAGTPGTLYVSLEAPSDASRRFIVQAVPGLTPDSDGEVLDLSTGPKELKFAGDQKRTLIVTVVPTGDYDPDLRTADRHPFSIVLADHP</sequence>
<evidence type="ECO:0000313" key="3">
    <source>
        <dbReference type="Proteomes" id="UP000217257"/>
    </source>
</evidence>
<proteinExistence type="predicted"/>
<dbReference type="Proteomes" id="UP000217257">
    <property type="component" value="Chromosome"/>
</dbReference>
<organism evidence="2 3">
    <name type="scientific">Cystobacter fuscus</name>
    <dbReference type="NCBI Taxonomy" id="43"/>
    <lineage>
        <taxon>Bacteria</taxon>
        <taxon>Pseudomonadati</taxon>
        <taxon>Myxococcota</taxon>
        <taxon>Myxococcia</taxon>
        <taxon>Myxococcales</taxon>
        <taxon>Cystobacterineae</taxon>
        <taxon>Archangiaceae</taxon>
        <taxon>Cystobacter</taxon>
    </lineage>
</organism>
<name>A0A250JAM7_9BACT</name>
<feature type="compositionally biased region" description="Pro residues" evidence="1">
    <location>
        <begin position="1"/>
        <end position="11"/>
    </location>
</feature>
<reference evidence="2 3" key="1">
    <citation type="submission" date="2017-06" db="EMBL/GenBank/DDBJ databases">
        <title>Sequencing and comparative analysis of myxobacterial genomes.</title>
        <authorList>
            <person name="Rupp O."/>
            <person name="Goesmann A."/>
            <person name="Sogaard-Andersen L."/>
        </authorList>
    </citation>
    <scope>NUCLEOTIDE SEQUENCE [LARGE SCALE GENOMIC DNA]</scope>
    <source>
        <strain evidence="2 3">DSM 52655</strain>
    </source>
</reference>
<dbReference type="EMBL" id="CP022098">
    <property type="protein sequence ID" value="ATB40965.1"/>
    <property type="molecule type" value="Genomic_DNA"/>
</dbReference>
<dbReference type="RefSeq" id="WP_232536941.1">
    <property type="nucleotide sequence ID" value="NZ_CP022098.1"/>
</dbReference>
<evidence type="ECO:0000313" key="2">
    <source>
        <dbReference type="EMBL" id="ATB40965.1"/>
    </source>
</evidence>
<gene>
    <name evidence="2" type="ORF">CYFUS_006427</name>
</gene>
<dbReference type="AlphaFoldDB" id="A0A250JAM7"/>
<dbReference type="KEGG" id="cfus:CYFUS_006427"/>
<evidence type="ECO:0000256" key="1">
    <source>
        <dbReference type="SAM" id="MobiDB-lite"/>
    </source>
</evidence>